<dbReference type="InterPro" id="IPR001611">
    <property type="entry name" value="Leu-rich_rpt"/>
</dbReference>
<feature type="domain" description="F-box" evidence="1">
    <location>
        <begin position="56"/>
        <end position="96"/>
    </location>
</feature>
<dbReference type="Pfam" id="PF25372">
    <property type="entry name" value="DUF7885"/>
    <property type="match status" value="1"/>
</dbReference>
<dbReference type="PANTHER" id="PTHR13318:SF133">
    <property type="entry name" value="F-BOX PROTEIN SKIP2"/>
    <property type="match status" value="1"/>
</dbReference>
<name>A0A8J4VM12_9ROSI</name>
<dbReference type="InterPro" id="IPR057207">
    <property type="entry name" value="FBXL15_LRR"/>
</dbReference>
<dbReference type="FunFam" id="3.80.10.10:FF:000449">
    <property type="entry name" value="F-box protein SKIP2"/>
    <property type="match status" value="1"/>
</dbReference>
<dbReference type="FunFam" id="1.20.1280.50:FF:000023">
    <property type="entry name" value="F-box/LRR-repeat protein 4"/>
    <property type="match status" value="1"/>
</dbReference>
<organism evidence="2 3">
    <name type="scientific">Castanea mollissima</name>
    <name type="common">Chinese chestnut</name>
    <dbReference type="NCBI Taxonomy" id="60419"/>
    <lineage>
        <taxon>Eukaryota</taxon>
        <taxon>Viridiplantae</taxon>
        <taxon>Streptophyta</taxon>
        <taxon>Embryophyta</taxon>
        <taxon>Tracheophyta</taxon>
        <taxon>Spermatophyta</taxon>
        <taxon>Magnoliopsida</taxon>
        <taxon>eudicotyledons</taxon>
        <taxon>Gunneridae</taxon>
        <taxon>Pentapetalae</taxon>
        <taxon>rosids</taxon>
        <taxon>fabids</taxon>
        <taxon>Fagales</taxon>
        <taxon>Fagaceae</taxon>
        <taxon>Castanea</taxon>
    </lineage>
</organism>
<dbReference type="Gene3D" id="3.80.10.10">
    <property type="entry name" value="Ribonuclease Inhibitor"/>
    <property type="match status" value="1"/>
</dbReference>
<dbReference type="SUPFAM" id="SSF52047">
    <property type="entry name" value="RNI-like"/>
    <property type="match status" value="1"/>
</dbReference>
<evidence type="ECO:0000313" key="2">
    <source>
        <dbReference type="EMBL" id="KAF3962050.1"/>
    </source>
</evidence>
<dbReference type="EMBL" id="JRKL02001785">
    <property type="protein sequence ID" value="KAF3962050.1"/>
    <property type="molecule type" value="Genomic_DNA"/>
</dbReference>
<dbReference type="InterPro" id="IPR001810">
    <property type="entry name" value="F-box_dom"/>
</dbReference>
<dbReference type="Gene3D" id="1.20.1280.50">
    <property type="match status" value="1"/>
</dbReference>
<accession>A0A8J4VM12</accession>
<dbReference type="OrthoDB" id="423607at2759"/>
<dbReference type="SMART" id="SM00256">
    <property type="entry name" value="FBOX"/>
    <property type="match status" value="1"/>
</dbReference>
<dbReference type="InterPro" id="IPR006553">
    <property type="entry name" value="Leu-rich_rpt_Cys-con_subtyp"/>
</dbReference>
<reference evidence="2" key="1">
    <citation type="submission" date="2020-03" db="EMBL/GenBank/DDBJ databases">
        <title>Castanea mollissima Vanexum genome sequencing.</title>
        <authorList>
            <person name="Staton M."/>
        </authorList>
    </citation>
    <scope>NUCLEOTIDE SEQUENCE</scope>
    <source>
        <tissue evidence="2">Leaf</tissue>
    </source>
</reference>
<dbReference type="Pfam" id="PF12937">
    <property type="entry name" value="F-box-like"/>
    <property type="match status" value="1"/>
</dbReference>
<dbReference type="GO" id="GO:0031146">
    <property type="term" value="P:SCF-dependent proteasomal ubiquitin-dependent protein catabolic process"/>
    <property type="evidence" value="ECO:0007669"/>
    <property type="project" value="TreeGrafter"/>
</dbReference>
<protein>
    <recommendedName>
        <fullName evidence="1">F-box domain-containing protein</fullName>
    </recommendedName>
</protein>
<dbReference type="Proteomes" id="UP000737018">
    <property type="component" value="Unassembled WGS sequence"/>
</dbReference>
<gene>
    <name evidence="2" type="ORF">CMV_013393</name>
</gene>
<dbReference type="GO" id="GO:0019005">
    <property type="term" value="C:SCF ubiquitin ligase complex"/>
    <property type="evidence" value="ECO:0007669"/>
    <property type="project" value="TreeGrafter"/>
</dbReference>
<dbReference type="AlphaFoldDB" id="A0A8J4VM12"/>
<dbReference type="SUPFAM" id="SSF81383">
    <property type="entry name" value="F-box domain"/>
    <property type="match status" value="1"/>
</dbReference>
<evidence type="ECO:0000313" key="3">
    <source>
        <dbReference type="Proteomes" id="UP000737018"/>
    </source>
</evidence>
<evidence type="ECO:0000259" key="1">
    <source>
        <dbReference type="SMART" id="SM00256"/>
    </source>
</evidence>
<keyword evidence="3" id="KW-1185">Reference proteome</keyword>
<dbReference type="PANTHER" id="PTHR13318">
    <property type="entry name" value="PARTNER OF PAIRED, ISOFORM B-RELATED"/>
    <property type="match status" value="1"/>
</dbReference>
<dbReference type="CDD" id="cd22159">
    <property type="entry name" value="F-box_AtTIR1-like"/>
    <property type="match status" value="1"/>
</dbReference>
<proteinExistence type="predicted"/>
<dbReference type="InterPro" id="IPR036047">
    <property type="entry name" value="F-box-like_dom_sf"/>
</dbReference>
<dbReference type="InterPro" id="IPR032675">
    <property type="entry name" value="LRR_dom_sf"/>
</dbReference>
<dbReference type="Pfam" id="PF13516">
    <property type="entry name" value="LRR_6"/>
    <property type="match status" value="1"/>
</dbReference>
<dbReference type="SMART" id="SM00367">
    <property type="entry name" value="LRR_CC"/>
    <property type="match status" value="8"/>
</dbReference>
<comment type="caution">
    <text evidence="2">The sequence shown here is derived from an EMBL/GenBank/DDBJ whole genome shotgun (WGS) entry which is preliminary data.</text>
</comment>
<sequence length="537" mass="58184">MGQSTSSLGSPSEFSQFYPSYRFKLNSSAVIAPFELMEEPESSENVVVGRDYTADLPDECLASIFHFLGTGDRKRCSLVCRRWLSVDGQSRHRLSLNARADLLSSIPPLFARFDSVTKLALRCDRKSDSIDDDALVLISIRCRSLTSLKLRGCRELTDLGMAAFAQNCKGLKKLSCGSCMFGAEAMNAVLDHCTALEELSVKRLRGLHDSAELIGPGAAASSLKSICLKELVHGQNFGPLIVGSKKLKTLKLIRCLGEWDKVLDMLGKFNPGLTEIHLERVQVSDVGLCAISNCSNLEILHIVKTPECSNSGLVCVAEHCRLLRKLHIDAWRTNRIGDEGLIVVAKQCPNLQELVLIGMNPTSTSLAPIASNCQKLERLALCGSGTIGDAEIACIAAKCSALKKLCIKGCPISDVGIEALGFGCPNLVKVKVKKCKGVSTEVADWLRDRKGSLIVILDACEIEPLDGNGSELGVLESGMEFPPIVSQGTMVADVASSSNSRMTMFRTRFGFFTGKNLVACTLRRWSNGEDDSSNSNL</sequence>